<dbReference type="Proteomes" id="UP001595755">
    <property type="component" value="Unassembled WGS sequence"/>
</dbReference>
<gene>
    <name evidence="2" type="ORF">ACFO1S_25715</name>
</gene>
<evidence type="ECO:0000313" key="2">
    <source>
        <dbReference type="EMBL" id="MFC4306823.1"/>
    </source>
</evidence>
<accession>A0ABV8SH06</accession>
<dbReference type="SUPFAM" id="SSF49785">
    <property type="entry name" value="Galactose-binding domain-like"/>
    <property type="match status" value="1"/>
</dbReference>
<keyword evidence="3" id="KW-1185">Reference proteome</keyword>
<dbReference type="Gene3D" id="2.60.120.260">
    <property type="entry name" value="Galactose-binding domain-like"/>
    <property type="match status" value="1"/>
</dbReference>
<dbReference type="Pfam" id="PF21253">
    <property type="entry name" value="Mann_GBD_bact"/>
    <property type="match status" value="1"/>
</dbReference>
<reference evidence="3" key="1">
    <citation type="journal article" date="2019" name="Int. J. Syst. Evol. Microbiol.">
        <title>The Global Catalogue of Microorganisms (GCM) 10K type strain sequencing project: providing services to taxonomists for standard genome sequencing and annotation.</title>
        <authorList>
            <consortium name="The Broad Institute Genomics Platform"/>
            <consortium name="The Broad Institute Genome Sequencing Center for Infectious Disease"/>
            <person name="Wu L."/>
            <person name="Ma J."/>
        </authorList>
    </citation>
    <scope>NUCLEOTIDE SEQUENCE [LARGE SCALE GENOMIC DNA]</scope>
    <source>
        <strain evidence="3">CGMCC 4.1641</strain>
    </source>
</reference>
<sequence>MQWLRQYLSGTSGGGGGTGGTGAYADFESGTDGWTASNISGGPWSTTAWSSKGLKSLQVDIQMSNGSQHYMFKSGNFSFTGSQLKATVKGAGWGNYGSGLGVKLYVKHGNSYTWKDSGWLTISAGGVANLTLDLTGVDKANIKEYGVQMIDASNSSGQTSVYVDNVYLWN</sequence>
<protein>
    <recommendedName>
        <fullName evidence="1">Mannanase galactose-binding domain-containing protein</fullName>
    </recommendedName>
</protein>
<dbReference type="InterPro" id="IPR049475">
    <property type="entry name" value="Mann_GBD_bact"/>
</dbReference>
<organism evidence="2 3">
    <name type="scientific">Cohnella boryungensis</name>
    <dbReference type="NCBI Taxonomy" id="768479"/>
    <lineage>
        <taxon>Bacteria</taxon>
        <taxon>Bacillati</taxon>
        <taxon>Bacillota</taxon>
        <taxon>Bacilli</taxon>
        <taxon>Bacillales</taxon>
        <taxon>Paenibacillaceae</taxon>
        <taxon>Cohnella</taxon>
    </lineage>
</organism>
<proteinExistence type="predicted"/>
<dbReference type="InterPro" id="IPR008979">
    <property type="entry name" value="Galactose-bd-like_sf"/>
</dbReference>
<comment type="caution">
    <text evidence="2">The sequence shown here is derived from an EMBL/GenBank/DDBJ whole genome shotgun (WGS) entry which is preliminary data.</text>
</comment>
<evidence type="ECO:0000259" key="1">
    <source>
        <dbReference type="Pfam" id="PF21253"/>
    </source>
</evidence>
<feature type="domain" description="Mannanase galactose-binding" evidence="1">
    <location>
        <begin position="25"/>
        <end position="165"/>
    </location>
</feature>
<name>A0ABV8SH06_9BACL</name>
<dbReference type="EMBL" id="JBHSED010000067">
    <property type="protein sequence ID" value="MFC4306823.1"/>
    <property type="molecule type" value="Genomic_DNA"/>
</dbReference>
<dbReference type="RefSeq" id="WP_378127834.1">
    <property type="nucleotide sequence ID" value="NZ_JBHSED010000067.1"/>
</dbReference>
<evidence type="ECO:0000313" key="3">
    <source>
        <dbReference type="Proteomes" id="UP001595755"/>
    </source>
</evidence>